<comment type="catalytic activity">
    <reaction evidence="4">
        <text>a ribonucleoside 5'-triphosphate + H2O = a ribonucleoside 5'-phosphate + diphosphate + H(+)</text>
        <dbReference type="Rhea" id="RHEA:23996"/>
        <dbReference type="ChEBI" id="CHEBI:15377"/>
        <dbReference type="ChEBI" id="CHEBI:15378"/>
        <dbReference type="ChEBI" id="CHEBI:33019"/>
        <dbReference type="ChEBI" id="CHEBI:58043"/>
        <dbReference type="ChEBI" id="CHEBI:61557"/>
        <dbReference type="EC" id="3.6.1.9"/>
    </reaction>
</comment>
<dbReference type="Pfam" id="PF02545">
    <property type="entry name" value="Maf"/>
    <property type="match status" value="1"/>
</dbReference>
<dbReference type="GO" id="GO:0005737">
    <property type="term" value="C:cytoplasm"/>
    <property type="evidence" value="ECO:0007669"/>
    <property type="project" value="UniProtKB-SubCell"/>
</dbReference>
<dbReference type="AlphaFoldDB" id="A0A318SVR3"/>
<accession>A0A318SVR3</accession>
<comment type="similarity">
    <text evidence="4">Belongs to the Maf family.</text>
</comment>
<dbReference type="SUPFAM" id="SSF52972">
    <property type="entry name" value="ITPase-like"/>
    <property type="match status" value="1"/>
</dbReference>
<dbReference type="PANTHER" id="PTHR43213">
    <property type="entry name" value="BIFUNCTIONAL DTTP/UTP PYROPHOSPHATASE/METHYLTRANSFERASE PROTEIN-RELATED"/>
    <property type="match status" value="1"/>
</dbReference>
<keyword evidence="3 4" id="KW-0546">Nucleotide metabolism</keyword>
<organism evidence="5 6">
    <name type="scientific">Pseudoroseicyclus aestuarii</name>
    <dbReference type="NCBI Taxonomy" id="1795041"/>
    <lineage>
        <taxon>Bacteria</taxon>
        <taxon>Pseudomonadati</taxon>
        <taxon>Pseudomonadota</taxon>
        <taxon>Alphaproteobacteria</taxon>
        <taxon>Rhodobacterales</taxon>
        <taxon>Paracoccaceae</taxon>
        <taxon>Pseudoroseicyclus</taxon>
    </lineage>
</organism>
<comment type="caution">
    <text evidence="5">The sequence shown here is derived from an EMBL/GenBank/DDBJ whole genome shotgun (WGS) entry which is preliminary data.</text>
</comment>
<feature type="active site" description="Proton acceptor" evidence="4">
    <location>
        <position position="91"/>
    </location>
</feature>
<dbReference type="Gene3D" id="3.90.950.10">
    <property type="match status" value="1"/>
</dbReference>
<comment type="caution">
    <text evidence="4">Lacks conserved residue(s) required for the propagation of feature annotation.</text>
</comment>
<dbReference type="GO" id="GO:0047429">
    <property type="term" value="F:nucleoside triphosphate diphosphatase activity"/>
    <property type="evidence" value="ECO:0007669"/>
    <property type="project" value="UniProtKB-EC"/>
</dbReference>
<dbReference type="CDD" id="cd00555">
    <property type="entry name" value="Maf"/>
    <property type="match status" value="1"/>
</dbReference>
<dbReference type="EMBL" id="QJTE01000002">
    <property type="protein sequence ID" value="PYE84459.1"/>
    <property type="molecule type" value="Genomic_DNA"/>
</dbReference>
<evidence type="ECO:0000313" key="5">
    <source>
        <dbReference type="EMBL" id="PYE84459.1"/>
    </source>
</evidence>
<dbReference type="InterPro" id="IPR029001">
    <property type="entry name" value="ITPase-like_fam"/>
</dbReference>
<dbReference type="PANTHER" id="PTHR43213:SF5">
    <property type="entry name" value="BIFUNCTIONAL DTTP_UTP PYROPHOSPHATASE_METHYLTRANSFERASE PROTEIN-RELATED"/>
    <property type="match status" value="1"/>
</dbReference>
<name>A0A318SVR3_9RHOB</name>
<protein>
    <recommendedName>
        <fullName evidence="4">Nucleoside triphosphate pyrophosphatase</fullName>
        <ecNumber evidence="4">3.6.1.9</ecNumber>
    </recommendedName>
    <alternativeName>
        <fullName evidence="4">Nucleotide pyrophosphatase</fullName>
        <shortName evidence="4">Nucleotide PPase</shortName>
    </alternativeName>
</protein>
<evidence type="ECO:0000256" key="4">
    <source>
        <dbReference type="HAMAP-Rule" id="MF_00528"/>
    </source>
</evidence>
<dbReference type="InterPro" id="IPR003697">
    <property type="entry name" value="Maf-like"/>
</dbReference>
<evidence type="ECO:0000313" key="6">
    <source>
        <dbReference type="Proteomes" id="UP000248311"/>
    </source>
</evidence>
<reference evidence="5 6" key="1">
    <citation type="submission" date="2018-06" db="EMBL/GenBank/DDBJ databases">
        <title>Genomic Encyclopedia of Type Strains, Phase III (KMG-III): the genomes of soil and plant-associated and newly described type strains.</title>
        <authorList>
            <person name="Whitman W."/>
        </authorList>
    </citation>
    <scope>NUCLEOTIDE SEQUENCE [LARGE SCALE GENOMIC DNA]</scope>
    <source>
        <strain evidence="5 6">CECT 9025</strain>
    </source>
</reference>
<proteinExistence type="inferred from homology"/>
<dbReference type="PIRSF" id="PIRSF006305">
    <property type="entry name" value="Maf"/>
    <property type="match status" value="1"/>
</dbReference>
<sequence>MSTDADSPALPEPPAGARPLVLASGSQTRAALLRAARVPFEVAPVRVDEAALREALVAEGAPAPDIAGALAELKAMRGGARRPEALVLGCDQILDCEGQLYGKPETPQAALDQLRALRGRTHRLLSAAVLVEEGRPVWRHVGTVRMIMRDASDHWLKGYVDRNWPSIKGSAGAYKLEEEGVRLFTMVQGDYFTVMGMPLTELLNHLILRGQIDA</sequence>
<comment type="cofactor">
    <cofactor evidence="1 4">
        <name>a divalent metal cation</name>
        <dbReference type="ChEBI" id="CHEBI:60240"/>
    </cofactor>
</comment>
<dbReference type="OrthoDB" id="9813962at2"/>
<keyword evidence="6" id="KW-1185">Reference proteome</keyword>
<gene>
    <name evidence="5" type="ORF">DFP88_102259</name>
</gene>
<keyword evidence="2 4" id="KW-0378">Hydrolase</keyword>
<dbReference type="Proteomes" id="UP000248311">
    <property type="component" value="Unassembled WGS sequence"/>
</dbReference>
<evidence type="ECO:0000256" key="2">
    <source>
        <dbReference type="ARBA" id="ARBA00022801"/>
    </source>
</evidence>
<dbReference type="EC" id="3.6.1.9" evidence="4"/>
<keyword evidence="4" id="KW-0963">Cytoplasm</keyword>
<comment type="subcellular location">
    <subcellularLocation>
        <location evidence="4">Cytoplasm</location>
    </subcellularLocation>
</comment>
<dbReference type="GO" id="GO:0009117">
    <property type="term" value="P:nucleotide metabolic process"/>
    <property type="evidence" value="ECO:0007669"/>
    <property type="project" value="UniProtKB-KW"/>
</dbReference>
<evidence type="ECO:0000256" key="3">
    <source>
        <dbReference type="ARBA" id="ARBA00023080"/>
    </source>
</evidence>
<evidence type="ECO:0000256" key="1">
    <source>
        <dbReference type="ARBA" id="ARBA00001968"/>
    </source>
</evidence>
<dbReference type="HAMAP" id="MF_00528">
    <property type="entry name" value="Maf"/>
    <property type="match status" value="1"/>
</dbReference>
<comment type="catalytic activity">
    <reaction evidence="4">
        <text>a 2'-deoxyribonucleoside 5'-triphosphate + H2O = a 2'-deoxyribonucleoside 5'-phosphate + diphosphate + H(+)</text>
        <dbReference type="Rhea" id="RHEA:44644"/>
        <dbReference type="ChEBI" id="CHEBI:15377"/>
        <dbReference type="ChEBI" id="CHEBI:15378"/>
        <dbReference type="ChEBI" id="CHEBI:33019"/>
        <dbReference type="ChEBI" id="CHEBI:61560"/>
        <dbReference type="ChEBI" id="CHEBI:65317"/>
        <dbReference type="EC" id="3.6.1.9"/>
    </reaction>
</comment>
<comment type="function">
    <text evidence="4">Nucleoside triphosphate pyrophosphatase. May have a dual role in cell division arrest and in preventing the incorporation of modified nucleotides into cellular nucleic acids.</text>
</comment>